<evidence type="ECO:0000259" key="2">
    <source>
        <dbReference type="SMART" id="SM00322"/>
    </source>
</evidence>
<sequence>MAYSTTVHLEGILSVGGVIGKGGWNVKYLGRQSGARFDVNDERVVISGHSQSAVQTARRLLQAQLDAHARLASPAYPHPLRVDYVLQDSGFGAGGQVAFRSRNDKQSRATGRREQLYVLIKPRTGEGDRFSRGGTSSGYGAEADALASLIGGISFRGRGGSGAASSKGKQATEFFHPGSILKSGKQGGPVARALHDAASTAARNTPAFDILKIRLNLASVFDQRIYLGPCAVKQLFFNLEGLEHRAEVALTDIQTLNVHYAVALTLSEGSSGSSGARVSLRKVKSSSTRCHFATLLAGPEGLDMRMKLVGQRRKLQASSGYQLRLKQSVVNLEDKDGRRAEIRALSEFLDELNTFLLTATR</sequence>
<reference evidence="4" key="1">
    <citation type="journal article" date="2016" name="Nat. Commun.">
        <title>The Gonium pectorale genome demonstrates co-option of cell cycle regulation during the evolution of multicellularity.</title>
        <authorList>
            <person name="Hanschen E.R."/>
            <person name="Marriage T.N."/>
            <person name="Ferris P.J."/>
            <person name="Hamaji T."/>
            <person name="Toyoda A."/>
            <person name="Fujiyama A."/>
            <person name="Neme R."/>
            <person name="Noguchi H."/>
            <person name="Minakuchi Y."/>
            <person name="Suzuki M."/>
            <person name="Kawai-Toyooka H."/>
            <person name="Smith D.R."/>
            <person name="Sparks H."/>
            <person name="Anderson J."/>
            <person name="Bakaric R."/>
            <person name="Luria V."/>
            <person name="Karger A."/>
            <person name="Kirschner M.W."/>
            <person name="Durand P.M."/>
            <person name="Michod R.E."/>
            <person name="Nozaki H."/>
            <person name="Olson B.J."/>
        </authorList>
    </citation>
    <scope>NUCLEOTIDE SEQUENCE [LARGE SCALE GENOMIC DNA]</scope>
    <source>
        <strain evidence="4">NIES-2863</strain>
    </source>
</reference>
<dbReference type="SMART" id="SM00322">
    <property type="entry name" value="KH"/>
    <property type="match status" value="1"/>
</dbReference>
<protein>
    <recommendedName>
        <fullName evidence="2">K Homology domain-containing protein</fullName>
    </recommendedName>
</protein>
<dbReference type="GO" id="GO:0003723">
    <property type="term" value="F:RNA binding"/>
    <property type="evidence" value="ECO:0007669"/>
    <property type="project" value="UniProtKB-UniRule"/>
</dbReference>
<evidence type="ECO:0000313" key="4">
    <source>
        <dbReference type="Proteomes" id="UP000075714"/>
    </source>
</evidence>
<feature type="domain" description="K Homology" evidence="2">
    <location>
        <begin position="1"/>
        <end position="66"/>
    </location>
</feature>
<evidence type="ECO:0000313" key="3">
    <source>
        <dbReference type="EMBL" id="KXZ43683.1"/>
    </source>
</evidence>
<evidence type="ECO:0000256" key="1">
    <source>
        <dbReference type="PROSITE-ProRule" id="PRU00117"/>
    </source>
</evidence>
<dbReference type="InterPro" id="IPR004088">
    <property type="entry name" value="KH_dom_type_1"/>
</dbReference>
<dbReference type="CDD" id="cd00105">
    <property type="entry name" value="KH-I"/>
    <property type="match status" value="1"/>
</dbReference>
<accession>A0A150G1E2</accession>
<dbReference type="EMBL" id="LSYV01000084">
    <property type="protein sequence ID" value="KXZ43683.1"/>
    <property type="molecule type" value="Genomic_DNA"/>
</dbReference>
<proteinExistence type="predicted"/>
<dbReference type="Pfam" id="PF00013">
    <property type="entry name" value="KH_1"/>
    <property type="match status" value="1"/>
</dbReference>
<dbReference type="AlphaFoldDB" id="A0A150G1E2"/>
<dbReference type="Proteomes" id="UP000075714">
    <property type="component" value="Unassembled WGS sequence"/>
</dbReference>
<organism evidence="3 4">
    <name type="scientific">Gonium pectorale</name>
    <name type="common">Green alga</name>
    <dbReference type="NCBI Taxonomy" id="33097"/>
    <lineage>
        <taxon>Eukaryota</taxon>
        <taxon>Viridiplantae</taxon>
        <taxon>Chlorophyta</taxon>
        <taxon>core chlorophytes</taxon>
        <taxon>Chlorophyceae</taxon>
        <taxon>CS clade</taxon>
        <taxon>Chlamydomonadales</taxon>
        <taxon>Volvocaceae</taxon>
        <taxon>Gonium</taxon>
    </lineage>
</organism>
<name>A0A150G1E2_GONPE</name>
<dbReference type="InterPro" id="IPR036612">
    <property type="entry name" value="KH_dom_type_1_sf"/>
</dbReference>
<keyword evidence="1" id="KW-0694">RNA-binding</keyword>
<dbReference type="InterPro" id="IPR004087">
    <property type="entry name" value="KH_dom"/>
</dbReference>
<keyword evidence="4" id="KW-1185">Reference proteome</keyword>
<dbReference type="PROSITE" id="PS50084">
    <property type="entry name" value="KH_TYPE_1"/>
    <property type="match status" value="1"/>
</dbReference>
<dbReference type="SUPFAM" id="SSF54791">
    <property type="entry name" value="Eukaryotic type KH-domain (KH-domain type I)"/>
    <property type="match status" value="1"/>
</dbReference>
<gene>
    <name evidence="3" type="ORF">GPECTOR_83g295</name>
</gene>
<dbReference type="Gene3D" id="3.30.1370.10">
    <property type="entry name" value="K Homology domain, type 1"/>
    <property type="match status" value="1"/>
</dbReference>
<comment type="caution">
    <text evidence="3">The sequence shown here is derived from an EMBL/GenBank/DDBJ whole genome shotgun (WGS) entry which is preliminary data.</text>
</comment>